<dbReference type="EC" id="2.1.1.233" evidence="4"/>
<dbReference type="GO" id="GO:0018423">
    <property type="term" value="F:protein C-terminal leucine carboxyl O-methyltransferase activity"/>
    <property type="evidence" value="ECO:0007669"/>
    <property type="project" value="UniProtKB-EC"/>
</dbReference>
<keyword evidence="6" id="KW-0808">Transferase</keyword>
<dbReference type="PROSITE" id="PS50088">
    <property type="entry name" value="ANK_REPEAT"/>
    <property type="match status" value="1"/>
</dbReference>
<evidence type="ECO:0000256" key="3">
    <source>
        <dbReference type="ARBA" id="ARBA00010703"/>
    </source>
</evidence>
<evidence type="ECO:0000256" key="8">
    <source>
        <dbReference type="ARBA" id="ARBA00032526"/>
    </source>
</evidence>
<organism evidence="10">
    <name type="scientific">Oikopleura dioica</name>
    <name type="common">Tunicate</name>
    <dbReference type="NCBI Taxonomy" id="34765"/>
    <lineage>
        <taxon>Eukaryota</taxon>
        <taxon>Metazoa</taxon>
        <taxon>Chordata</taxon>
        <taxon>Tunicata</taxon>
        <taxon>Appendicularia</taxon>
        <taxon>Copelata</taxon>
        <taxon>Oikopleuridae</taxon>
        <taxon>Oikopleura</taxon>
    </lineage>
</organism>
<evidence type="ECO:0000256" key="2">
    <source>
        <dbReference type="ARBA" id="ARBA00003455"/>
    </source>
</evidence>
<dbReference type="Pfam" id="PF12796">
    <property type="entry name" value="Ank_2"/>
    <property type="match status" value="1"/>
</dbReference>
<dbReference type="Pfam" id="PF04072">
    <property type="entry name" value="LCM"/>
    <property type="match status" value="1"/>
</dbReference>
<keyword evidence="7" id="KW-0949">S-adenosyl-L-methionine</keyword>
<dbReference type="EMBL" id="FN657602">
    <property type="protein sequence ID" value="CBY42872.1"/>
    <property type="molecule type" value="Genomic_DNA"/>
</dbReference>
<evidence type="ECO:0000256" key="4">
    <source>
        <dbReference type="ARBA" id="ARBA00012834"/>
    </source>
</evidence>
<comment type="catalytic activity">
    <reaction evidence="1">
        <text>[phosphatase 2A protein]-C-terminal L-leucine + S-adenosyl-L-methionine = [phosphatase 2A protein]-C-terminal L-leucine methyl ester + S-adenosyl-L-homocysteine</text>
        <dbReference type="Rhea" id="RHEA:48544"/>
        <dbReference type="Rhea" id="RHEA-COMP:12134"/>
        <dbReference type="Rhea" id="RHEA-COMP:12135"/>
        <dbReference type="ChEBI" id="CHEBI:57856"/>
        <dbReference type="ChEBI" id="CHEBI:59789"/>
        <dbReference type="ChEBI" id="CHEBI:90516"/>
        <dbReference type="ChEBI" id="CHEBI:90517"/>
        <dbReference type="EC" id="2.1.1.233"/>
    </reaction>
</comment>
<feature type="non-terminal residue" evidence="10">
    <location>
        <position position="1"/>
    </location>
</feature>
<dbReference type="PANTHER" id="PTHR13600">
    <property type="entry name" value="LEUCINE CARBOXYL METHYLTRANSFERASE"/>
    <property type="match status" value="1"/>
</dbReference>
<dbReference type="GO" id="GO:0032259">
    <property type="term" value="P:methylation"/>
    <property type="evidence" value="ECO:0007669"/>
    <property type="project" value="UniProtKB-KW"/>
</dbReference>
<dbReference type="GO" id="GO:0005829">
    <property type="term" value="C:cytosol"/>
    <property type="evidence" value="ECO:0007669"/>
    <property type="project" value="TreeGrafter"/>
</dbReference>
<evidence type="ECO:0000256" key="1">
    <source>
        <dbReference type="ARBA" id="ARBA00000724"/>
    </source>
</evidence>
<dbReference type="SUPFAM" id="SSF48403">
    <property type="entry name" value="Ankyrin repeat"/>
    <property type="match status" value="1"/>
</dbReference>
<comment type="similarity">
    <text evidence="3">Belongs to the methyltransferase superfamily. LCMT family.</text>
</comment>
<gene>
    <name evidence="10" type="ORF">GSOID_T00026606001</name>
</gene>
<dbReference type="Gene3D" id="1.25.40.20">
    <property type="entry name" value="Ankyrin repeat-containing domain"/>
    <property type="match status" value="1"/>
</dbReference>
<dbReference type="PANTHER" id="PTHR13600:SF33">
    <property type="entry name" value="LEUCINE CARBOXYL METHYLTRANSFERASE 1"/>
    <property type="match status" value="1"/>
</dbReference>
<proteinExistence type="inferred from homology"/>
<evidence type="ECO:0000256" key="9">
    <source>
        <dbReference type="PROSITE-ProRule" id="PRU00023"/>
    </source>
</evidence>
<keyword evidence="5" id="KW-0489">Methyltransferase</keyword>
<feature type="repeat" description="ANK" evidence="9">
    <location>
        <begin position="134"/>
        <end position="166"/>
    </location>
</feature>
<dbReference type="InterPro" id="IPR036770">
    <property type="entry name" value="Ankyrin_rpt-contain_sf"/>
</dbReference>
<protein>
    <recommendedName>
        <fullName evidence="4">[phosphatase 2A protein]-leucine-carboxy methyltransferase</fullName>
        <ecNumber evidence="4">2.1.1.233</ecNumber>
    </recommendedName>
    <alternativeName>
        <fullName evidence="8">[Phosphatase 2A protein]-leucine-carboxy methyltransferase 1</fullName>
    </alternativeName>
</protein>
<dbReference type="InterPro" id="IPR029063">
    <property type="entry name" value="SAM-dependent_MTases_sf"/>
</dbReference>
<comment type="function">
    <text evidence="2">Methylates the carboxyl group of the C-terminal leucine residue of protein phosphatase 2A catalytic subunits to form alpha-leucine ester residues.</text>
</comment>
<keyword evidence="9" id="KW-0040">ANK repeat</keyword>
<dbReference type="SUPFAM" id="SSF53335">
    <property type="entry name" value="S-adenosyl-L-methionine-dependent methyltransferases"/>
    <property type="match status" value="1"/>
</dbReference>
<dbReference type="AlphaFoldDB" id="E4Z594"/>
<evidence type="ECO:0000256" key="5">
    <source>
        <dbReference type="ARBA" id="ARBA00022603"/>
    </source>
</evidence>
<dbReference type="Gene3D" id="3.40.50.150">
    <property type="entry name" value="Vaccinia Virus protein VP39"/>
    <property type="match status" value="1"/>
</dbReference>
<name>E4Z594_OIKDI</name>
<evidence type="ECO:0000256" key="6">
    <source>
        <dbReference type="ARBA" id="ARBA00022679"/>
    </source>
</evidence>
<dbReference type="SMART" id="SM00248">
    <property type="entry name" value="ANK"/>
    <property type="match status" value="2"/>
</dbReference>
<dbReference type="PROSITE" id="PS50297">
    <property type="entry name" value="ANK_REP_REGION"/>
    <property type="match status" value="1"/>
</dbReference>
<accession>E4Z594</accession>
<dbReference type="InterPro" id="IPR007213">
    <property type="entry name" value="Ppm1/Ppm2/Tcmp"/>
</dbReference>
<dbReference type="InterPro" id="IPR016651">
    <property type="entry name" value="LCMT1"/>
</dbReference>
<evidence type="ECO:0000256" key="7">
    <source>
        <dbReference type="ARBA" id="ARBA00022691"/>
    </source>
</evidence>
<sequence length="486" mass="56105">PLCIAMRMYKESKSAEVRKKAETIVRALRGNRIIRPFKSETAQENSIEKLVADLKSSVKLEEVANDDVNPGMAIVVNNPLMLDRYLENGDPNFVNDRGYSLLEIAMQCSKTSERNYYVERLLKAKADPNKPLRFGLTPLHRAVQEQSLFLVRILLNHGADPTQEDKHGRIPVAMVDKIPKRLRKKEVIANLEMISEFWKSFKNGYYEDDALQKLFAREADSVDRKSPEIARGTWARVQGTRQELRWFYEKNASRKKVVINCGAGFDTMHWWSKSEELWKSGDLWFDLDMEPVVRQRIRRLRMPGAKSLLSPLKNLKITDNQLSSDNYFIRKLDMKQSDGSVKLLEDIKEEFEIDEQTDVCLVFECVLVYMATEISGRFLKAAADLFQNLKVISYEQLNLNDRFGAVMLDNLVQRGCGLDGINACLSKKTQMDRFKAAGFNDINCKDMYEIYLALPNRDIIERIEFLDDVEIFQQLLQHYGITTATK</sequence>
<dbReference type="InterPro" id="IPR002110">
    <property type="entry name" value="Ankyrin_rpt"/>
</dbReference>
<evidence type="ECO:0000313" key="10">
    <source>
        <dbReference type="EMBL" id="CBY42872.1"/>
    </source>
</evidence>
<reference evidence="10" key="1">
    <citation type="journal article" date="2010" name="Science">
        <title>Plasticity of animal genome architecture unmasked by rapid evolution of a pelagic tunicate.</title>
        <authorList>
            <person name="Denoeud F."/>
            <person name="Henriet S."/>
            <person name="Mungpakdee S."/>
            <person name="Aury J.M."/>
            <person name="Da Silva C."/>
            <person name="Brinkmann H."/>
            <person name="Mikhaleva J."/>
            <person name="Olsen L.C."/>
            <person name="Jubin C."/>
            <person name="Canestro C."/>
            <person name="Bouquet J.M."/>
            <person name="Danks G."/>
            <person name="Poulain J."/>
            <person name="Campsteijn C."/>
            <person name="Adamski M."/>
            <person name="Cross I."/>
            <person name="Yadetie F."/>
            <person name="Muffato M."/>
            <person name="Louis A."/>
            <person name="Butcher S."/>
            <person name="Tsagkogeorga G."/>
            <person name="Konrad A."/>
            <person name="Singh S."/>
            <person name="Jensen M.F."/>
            <person name="Cong E.H."/>
            <person name="Eikeseth-Otteraa H."/>
            <person name="Noel B."/>
            <person name="Anthouard V."/>
            <person name="Porcel B.M."/>
            <person name="Kachouri-Lafond R."/>
            <person name="Nishino A."/>
            <person name="Ugolini M."/>
            <person name="Chourrout P."/>
            <person name="Nishida H."/>
            <person name="Aasland R."/>
            <person name="Huzurbazar S."/>
            <person name="Westhof E."/>
            <person name="Delsuc F."/>
            <person name="Lehrach H."/>
            <person name="Reinhardt R."/>
            <person name="Weissenbach J."/>
            <person name="Roy S.W."/>
            <person name="Artiguenave F."/>
            <person name="Postlethwait J.H."/>
            <person name="Manak J.R."/>
            <person name="Thompson E.M."/>
            <person name="Jaillon O."/>
            <person name="Du Pasquier L."/>
            <person name="Boudinot P."/>
            <person name="Liberles D.A."/>
            <person name="Volff J.N."/>
            <person name="Philippe H."/>
            <person name="Lenhard B."/>
            <person name="Roest Crollius H."/>
            <person name="Wincker P."/>
            <person name="Chourrout D."/>
        </authorList>
    </citation>
    <scope>NUCLEOTIDE SEQUENCE [LARGE SCALE GENOMIC DNA]</scope>
</reference>
<dbReference type="Proteomes" id="UP000011014">
    <property type="component" value="Unassembled WGS sequence"/>
</dbReference>